<name>A0A8S9A8I1_SORMA</name>
<dbReference type="AlphaFoldDB" id="A0A8S9A8I1"/>
<comment type="caution">
    <text evidence="1">The sequence shown here is derived from an EMBL/GenBank/DDBJ whole genome shotgun (WGS) entry which is preliminary data.</text>
</comment>
<protein>
    <submittedName>
        <fullName evidence="1">Uncharacterized protein</fullName>
    </submittedName>
</protein>
<evidence type="ECO:0000313" key="1">
    <source>
        <dbReference type="EMBL" id="KAA8636592.1"/>
    </source>
</evidence>
<reference evidence="1 2" key="1">
    <citation type="submission" date="2017-07" db="EMBL/GenBank/DDBJ databases">
        <title>Genome sequence of the Sordaria macrospora wild type strain R19027.</title>
        <authorList>
            <person name="Nowrousian M."/>
            <person name="Teichert I."/>
            <person name="Kueck U."/>
        </authorList>
    </citation>
    <scope>NUCLEOTIDE SEQUENCE [LARGE SCALE GENOMIC DNA]</scope>
    <source>
        <strain evidence="1 2">R19027</strain>
        <tissue evidence="1">Mycelium</tissue>
    </source>
</reference>
<dbReference type="EMBL" id="NMPR01000003">
    <property type="protein sequence ID" value="KAA8636592.1"/>
    <property type="molecule type" value="Genomic_DNA"/>
</dbReference>
<organism evidence="1 2">
    <name type="scientific">Sordaria macrospora</name>
    <dbReference type="NCBI Taxonomy" id="5147"/>
    <lineage>
        <taxon>Eukaryota</taxon>
        <taxon>Fungi</taxon>
        <taxon>Dikarya</taxon>
        <taxon>Ascomycota</taxon>
        <taxon>Pezizomycotina</taxon>
        <taxon>Sordariomycetes</taxon>
        <taxon>Sordariomycetidae</taxon>
        <taxon>Sordariales</taxon>
        <taxon>Sordariaceae</taxon>
        <taxon>Sordaria</taxon>
    </lineage>
</organism>
<dbReference type="VEuPathDB" id="FungiDB:SMAC_08894"/>
<proteinExistence type="predicted"/>
<gene>
    <name evidence="1" type="ORF">SMACR_08894</name>
</gene>
<accession>A0A8S9A8I1</accession>
<evidence type="ECO:0000313" key="2">
    <source>
        <dbReference type="Proteomes" id="UP000433876"/>
    </source>
</evidence>
<dbReference type="Proteomes" id="UP000433876">
    <property type="component" value="Unassembled WGS sequence"/>
</dbReference>
<sequence length="271" mass="31428">MTMPMTGKPDHPNIRRSGHEFRSPILALPGELRVTVYRALWTLPVSHRLIAGLKSLAKICHKIRDEVLHEYITHILPVTQIHLGSKRSVHKVLRGSPFLFQHIQHVSLLWGGCMCVDDSYRGIAQRGDHSRGFRWLRKLPQLKSLELVFTDPSYKEMQRFSRGRLALPAPTVAEEEVDYQEFVHVLLRMSQPPHTEIWDVTEWHRKRRTLEERYREPRGMYIDDIEGVKEGGDVGENQVCFAAPCYALPQFIGSFRSFSFRSQSWMGINES</sequence>